<dbReference type="Gramene" id="VVA39766">
    <property type="protein sequence ID" value="VVA39766"/>
    <property type="gene ID" value="Prudul26B008097"/>
</dbReference>
<proteinExistence type="predicted"/>
<gene>
    <name evidence="1" type="ORF">ALMOND_2B008097</name>
</gene>
<name>A0A5E4GJ48_PRUDU</name>
<feature type="non-terminal residue" evidence="1">
    <location>
        <position position="1"/>
    </location>
</feature>
<organism evidence="1 2">
    <name type="scientific">Prunus dulcis</name>
    <name type="common">Almond</name>
    <name type="synonym">Amygdalus dulcis</name>
    <dbReference type="NCBI Taxonomy" id="3755"/>
    <lineage>
        <taxon>Eukaryota</taxon>
        <taxon>Viridiplantae</taxon>
        <taxon>Streptophyta</taxon>
        <taxon>Embryophyta</taxon>
        <taxon>Tracheophyta</taxon>
        <taxon>Spermatophyta</taxon>
        <taxon>Magnoliopsida</taxon>
        <taxon>eudicotyledons</taxon>
        <taxon>Gunneridae</taxon>
        <taxon>Pentapetalae</taxon>
        <taxon>rosids</taxon>
        <taxon>fabids</taxon>
        <taxon>Rosales</taxon>
        <taxon>Rosaceae</taxon>
        <taxon>Amygdaloideae</taxon>
        <taxon>Amygdaleae</taxon>
        <taxon>Prunus</taxon>
    </lineage>
</organism>
<evidence type="ECO:0000313" key="2">
    <source>
        <dbReference type="Proteomes" id="UP000327085"/>
    </source>
</evidence>
<dbReference type="InParanoid" id="A0A5E4GJ48"/>
<protein>
    <submittedName>
        <fullName evidence="1">Uncharacterized protein</fullName>
    </submittedName>
</protein>
<dbReference type="Proteomes" id="UP000327085">
    <property type="component" value="Chromosome 4"/>
</dbReference>
<sequence length="57" mass="6472">RKRTINSSQGLTHLFHHFLGVVNLEVSHLRGYFLITKKEKALPRVIDLELSQGSASK</sequence>
<dbReference type="EMBL" id="CABIKO010000843">
    <property type="protein sequence ID" value="VVA39766.1"/>
    <property type="molecule type" value="Genomic_DNA"/>
</dbReference>
<dbReference type="AlphaFoldDB" id="A0A5E4GJ48"/>
<feature type="non-terminal residue" evidence="1">
    <location>
        <position position="57"/>
    </location>
</feature>
<reference evidence="2" key="1">
    <citation type="journal article" date="2020" name="Plant J.">
        <title>Transposons played a major role in the diversification between the closely related almond and peach genomes: results from the almond genome sequence.</title>
        <authorList>
            <person name="Alioto T."/>
            <person name="Alexiou K.G."/>
            <person name="Bardil A."/>
            <person name="Barteri F."/>
            <person name="Castanera R."/>
            <person name="Cruz F."/>
            <person name="Dhingra A."/>
            <person name="Duval H."/>
            <person name="Fernandez I Marti A."/>
            <person name="Frias L."/>
            <person name="Galan B."/>
            <person name="Garcia J.L."/>
            <person name="Howad W."/>
            <person name="Gomez-Garrido J."/>
            <person name="Gut M."/>
            <person name="Julca I."/>
            <person name="Morata J."/>
            <person name="Puigdomenech P."/>
            <person name="Ribeca P."/>
            <person name="Rubio Cabetas M.J."/>
            <person name="Vlasova A."/>
            <person name="Wirthensohn M."/>
            <person name="Garcia-Mas J."/>
            <person name="Gabaldon T."/>
            <person name="Casacuberta J.M."/>
            <person name="Arus P."/>
        </authorList>
    </citation>
    <scope>NUCLEOTIDE SEQUENCE [LARGE SCALE GENOMIC DNA]</scope>
    <source>
        <strain evidence="2">cv. Texas</strain>
    </source>
</reference>
<accession>A0A5E4GJ48</accession>
<evidence type="ECO:0000313" key="1">
    <source>
        <dbReference type="EMBL" id="VVA39766.1"/>
    </source>
</evidence>